<keyword evidence="2" id="KW-0808">Transferase</keyword>
<dbReference type="InterPro" id="IPR000719">
    <property type="entry name" value="Prot_kinase_dom"/>
</dbReference>
<dbReference type="GO" id="GO:0005524">
    <property type="term" value="F:ATP binding"/>
    <property type="evidence" value="ECO:0007669"/>
    <property type="project" value="InterPro"/>
</dbReference>
<dbReference type="RefSeq" id="WP_132410686.1">
    <property type="nucleotide sequence ID" value="NZ_SMKA01000134.1"/>
</dbReference>
<dbReference type="SUPFAM" id="SSF56112">
    <property type="entry name" value="Protein kinase-like (PK-like)"/>
    <property type="match status" value="1"/>
</dbReference>
<evidence type="ECO:0000313" key="2">
    <source>
        <dbReference type="EMBL" id="TDC24750.1"/>
    </source>
</evidence>
<dbReference type="InterPro" id="IPR011009">
    <property type="entry name" value="Kinase-like_dom_sf"/>
</dbReference>
<dbReference type="EMBL" id="SMKA01000134">
    <property type="protein sequence ID" value="TDC24750.1"/>
    <property type="molecule type" value="Genomic_DNA"/>
</dbReference>
<evidence type="ECO:0000259" key="1">
    <source>
        <dbReference type="PROSITE" id="PS50011"/>
    </source>
</evidence>
<dbReference type="OrthoDB" id="4020008at2"/>
<dbReference type="PROSITE" id="PS00109">
    <property type="entry name" value="PROTEIN_KINASE_TYR"/>
    <property type="match status" value="1"/>
</dbReference>
<name>A0A4R4PR10_9ACTN</name>
<dbReference type="AlphaFoldDB" id="A0A4R4PR10"/>
<keyword evidence="3" id="KW-1185">Reference proteome</keyword>
<dbReference type="Gene3D" id="3.90.1200.10">
    <property type="match status" value="1"/>
</dbReference>
<dbReference type="PROSITE" id="PS50011">
    <property type="entry name" value="PROTEIN_KINASE_DOM"/>
    <property type="match status" value="1"/>
</dbReference>
<comment type="caution">
    <text evidence="2">The sequence shown here is derived from an EMBL/GenBank/DDBJ whole genome shotgun (WGS) entry which is preliminary data.</text>
</comment>
<dbReference type="InterPro" id="IPR008266">
    <property type="entry name" value="Tyr_kinase_AS"/>
</dbReference>
<protein>
    <submittedName>
        <fullName evidence="2">Aminoglycoside phosphotransferase family protein</fullName>
    </submittedName>
</protein>
<accession>A0A4R4PR10</accession>
<evidence type="ECO:0000313" key="3">
    <source>
        <dbReference type="Proteomes" id="UP000295075"/>
    </source>
</evidence>
<proteinExistence type="predicted"/>
<dbReference type="Proteomes" id="UP000295075">
    <property type="component" value="Unassembled WGS sequence"/>
</dbReference>
<gene>
    <name evidence="2" type="ORF">E1261_25460</name>
</gene>
<feature type="domain" description="Protein kinase" evidence="1">
    <location>
        <begin position="10"/>
        <end position="287"/>
    </location>
</feature>
<reference evidence="2 3" key="1">
    <citation type="submission" date="2019-03" db="EMBL/GenBank/DDBJ databases">
        <title>Draft genome sequences of novel Actinobacteria.</title>
        <authorList>
            <person name="Sahin N."/>
            <person name="Ay H."/>
            <person name="Saygin H."/>
        </authorList>
    </citation>
    <scope>NUCLEOTIDE SEQUENCE [LARGE SCALE GENOMIC DNA]</scope>
    <source>
        <strain evidence="2 3">JCM 30547</strain>
    </source>
</reference>
<sequence>MKLSDHLPGHPGAERIAVGMQGAVFRLGGGKIAKVWFHAGTAELRRLAEFYASVDAPSIRTPEILEVHDRAPYRVTVEAELPGVPLYTVAPEFGAPARDCVLDVLGELGAVTTTPTLAVLDEVKPFRAPGQSWPEALAELTERRVERFHGKLGPAIKDLDEKVERLLARVRELPDSTSGMIHGDVTAGNILVDGDCRPTAIIDFGLMTMAGDPAYDAASAGTMFALWSPQVREIEAAFDEATTSRFGYDPEVLRIYRAVHLLLIANAHDADPYGRDDAVGLAAALLN</sequence>
<organism evidence="2 3">
    <name type="scientific">Kribbella albertanoniae</name>
    <dbReference type="NCBI Taxonomy" id="1266829"/>
    <lineage>
        <taxon>Bacteria</taxon>
        <taxon>Bacillati</taxon>
        <taxon>Actinomycetota</taxon>
        <taxon>Actinomycetes</taxon>
        <taxon>Propionibacteriales</taxon>
        <taxon>Kribbellaceae</taxon>
        <taxon>Kribbella</taxon>
    </lineage>
</organism>
<dbReference type="InterPro" id="IPR002575">
    <property type="entry name" value="Aminoglycoside_PTrfase"/>
</dbReference>
<dbReference type="GO" id="GO:0004672">
    <property type="term" value="F:protein kinase activity"/>
    <property type="evidence" value="ECO:0007669"/>
    <property type="project" value="InterPro"/>
</dbReference>
<dbReference type="Pfam" id="PF01636">
    <property type="entry name" value="APH"/>
    <property type="match status" value="1"/>
</dbReference>